<proteinExistence type="predicted"/>
<dbReference type="Proteomes" id="UP000747399">
    <property type="component" value="Unassembled WGS sequence"/>
</dbReference>
<evidence type="ECO:0000313" key="1">
    <source>
        <dbReference type="EMBL" id="GIL63138.1"/>
    </source>
</evidence>
<dbReference type="EMBL" id="BNCO01000055">
    <property type="protein sequence ID" value="GIL63138.1"/>
    <property type="molecule type" value="Genomic_DNA"/>
</dbReference>
<reference evidence="1" key="1">
    <citation type="journal article" date="2021" name="Proc. Natl. Acad. Sci. U.S.A.">
        <title>Three genomes in the algal genus Volvox reveal the fate of a haploid sex-determining region after a transition to homothallism.</title>
        <authorList>
            <person name="Yamamoto K."/>
            <person name="Hamaji T."/>
            <person name="Kawai-Toyooka H."/>
            <person name="Matsuzaki R."/>
            <person name="Takahashi F."/>
            <person name="Nishimura Y."/>
            <person name="Kawachi M."/>
            <person name="Noguchi H."/>
            <person name="Minakuchi Y."/>
            <person name="Umen J.G."/>
            <person name="Toyoda A."/>
            <person name="Nozaki H."/>
        </authorList>
    </citation>
    <scope>NUCLEOTIDE SEQUENCE</scope>
    <source>
        <strain evidence="1">NIES-3780</strain>
    </source>
</reference>
<accession>A0A8J4F795</accession>
<evidence type="ECO:0008006" key="3">
    <source>
        <dbReference type="Google" id="ProtNLM"/>
    </source>
</evidence>
<name>A0A8J4F795_9CHLO</name>
<organism evidence="1 2">
    <name type="scientific">Volvox africanus</name>
    <dbReference type="NCBI Taxonomy" id="51714"/>
    <lineage>
        <taxon>Eukaryota</taxon>
        <taxon>Viridiplantae</taxon>
        <taxon>Chlorophyta</taxon>
        <taxon>core chlorophytes</taxon>
        <taxon>Chlorophyceae</taxon>
        <taxon>CS clade</taxon>
        <taxon>Chlamydomonadales</taxon>
        <taxon>Volvocaceae</taxon>
        <taxon>Volvox</taxon>
    </lineage>
</organism>
<comment type="caution">
    <text evidence="1">The sequence shown here is derived from an EMBL/GenBank/DDBJ whole genome shotgun (WGS) entry which is preliminary data.</text>
</comment>
<protein>
    <recommendedName>
        <fullName evidence="3">Reverse transcriptase Ty1/copia-type domain-containing protein</fullName>
    </recommendedName>
</protein>
<keyword evidence="2" id="KW-1185">Reference proteome</keyword>
<gene>
    <name evidence="1" type="ORF">Vafri_17256</name>
</gene>
<sequence>MEVAWNKNDTILLSQQRYTGEILKQYKMEQVKPRAIPLPVGSHTMPAGEKDEVLADATPYRALVGELNILAASSRPDITQALGMLARFMARPTKKHWRLLLGVI</sequence>
<dbReference type="AlphaFoldDB" id="A0A8J4F795"/>
<evidence type="ECO:0000313" key="2">
    <source>
        <dbReference type="Proteomes" id="UP000747399"/>
    </source>
</evidence>